<evidence type="ECO:0000256" key="2">
    <source>
        <dbReference type="ARBA" id="ARBA00007532"/>
    </source>
</evidence>
<dbReference type="Gene3D" id="3.30.390.30">
    <property type="match status" value="1"/>
</dbReference>
<evidence type="ECO:0000256" key="3">
    <source>
        <dbReference type="ARBA" id="ARBA00022630"/>
    </source>
</evidence>
<evidence type="ECO:0000259" key="7">
    <source>
        <dbReference type="Pfam" id="PF07992"/>
    </source>
</evidence>
<dbReference type="SUPFAM" id="SSF51905">
    <property type="entry name" value="FAD/NAD(P)-binding domain"/>
    <property type="match status" value="1"/>
</dbReference>
<dbReference type="PRINTS" id="PR00368">
    <property type="entry name" value="FADPNR"/>
</dbReference>
<evidence type="ECO:0000313" key="8">
    <source>
        <dbReference type="EMBL" id="MCS5734500.1"/>
    </source>
</evidence>
<dbReference type="Gene3D" id="3.50.50.60">
    <property type="entry name" value="FAD/NAD(P)-binding domain"/>
    <property type="match status" value="2"/>
</dbReference>
<dbReference type="EMBL" id="JANLCJ010000004">
    <property type="protein sequence ID" value="MCS5734500.1"/>
    <property type="molecule type" value="Genomic_DNA"/>
</dbReference>
<reference evidence="8" key="1">
    <citation type="submission" date="2022-08" db="EMBL/GenBank/DDBJ databases">
        <authorList>
            <person name="Deng Y."/>
            <person name="Han X.-F."/>
            <person name="Zhang Y.-Q."/>
        </authorList>
    </citation>
    <scope>NUCLEOTIDE SEQUENCE</scope>
    <source>
        <strain evidence="8">CPCC 203386</strain>
    </source>
</reference>
<evidence type="ECO:0000256" key="4">
    <source>
        <dbReference type="ARBA" id="ARBA00022827"/>
    </source>
</evidence>
<organism evidence="8 9">
    <name type="scientific">Herbiconiux daphne</name>
    <dbReference type="NCBI Taxonomy" id="2970914"/>
    <lineage>
        <taxon>Bacteria</taxon>
        <taxon>Bacillati</taxon>
        <taxon>Actinomycetota</taxon>
        <taxon>Actinomycetes</taxon>
        <taxon>Micrococcales</taxon>
        <taxon>Microbacteriaceae</taxon>
        <taxon>Herbiconiux</taxon>
    </lineage>
</organism>
<keyword evidence="9" id="KW-1185">Reference proteome</keyword>
<feature type="domain" description="Pyridine nucleotide-disulphide oxidoreductase dimerisation" evidence="6">
    <location>
        <begin position="355"/>
        <end position="461"/>
    </location>
</feature>
<dbReference type="InterPro" id="IPR004099">
    <property type="entry name" value="Pyr_nucl-diS_OxRdtase_dimer"/>
</dbReference>
<dbReference type="PANTHER" id="PTHR22912">
    <property type="entry name" value="DISULFIDE OXIDOREDUCTASE"/>
    <property type="match status" value="1"/>
</dbReference>
<evidence type="ECO:0000256" key="5">
    <source>
        <dbReference type="ARBA" id="ARBA00023027"/>
    </source>
</evidence>
<dbReference type="SUPFAM" id="SSF55424">
    <property type="entry name" value="FAD/NAD-linked reductases, dimerisation (C-terminal) domain"/>
    <property type="match status" value="1"/>
</dbReference>
<dbReference type="PRINTS" id="PR00411">
    <property type="entry name" value="PNDRDTASEI"/>
</dbReference>
<accession>A0ABT2H3I0</accession>
<protein>
    <submittedName>
        <fullName evidence="8">NAD(P)/FAD-dependent oxidoreductase</fullName>
    </submittedName>
</protein>
<keyword evidence="5" id="KW-0520">NAD</keyword>
<comment type="caution">
    <text evidence="8">The sequence shown here is derived from an EMBL/GenBank/DDBJ whole genome shotgun (WGS) entry which is preliminary data.</text>
</comment>
<dbReference type="PANTHER" id="PTHR22912:SF151">
    <property type="entry name" value="DIHYDROLIPOYL DEHYDROGENASE, MITOCHONDRIAL"/>
    <property type="match status" value="1"/>
</dbReference>
<comment type="similarity">
    <text evidence="2">Belongs to the class-I pyridine nucleotide-disulfide oxidoreductase family.</text>
</comment>
<evidence type="ECO:0000256" key="1">
    <source>
        <dbReference type="ARBA" id="ARBA00001974"/>
    </source>
</evidence>
<evidence type="ECO:0000313" key="9">
    <source>
        <dbReference type="Proteomes" id="UP001165586"/>
    </source>
</evidence>
<dbReference type="PIRSF" id="PIRSF000350">
    <property type="entry name" value="Mercury_reductase_MerA"/>
    <property type="match status" value="1"/>
</dbReference>
<sequence length="473" mass="49502">MTDQIPATHDYDLIVIGAGPVGENVADYAVKRGIRVAIVEAELVGGECSYWACMPSKALLRSGQALRALERVTGGPSTAGSLSAQAVLQRRNAFASDWKDDGQVAWLDSAGIDLLRGHARLTGVGSIEIDGRRYTARAIAVATGSIPVLPDVPGLADAEPWNTRDATSAASVPPRLLVVGGGVAGTELATAWASLGSEVTLVARGALLEKEEPFAGELVAASLRQIGVDVRLGVNLTRVDRDGAGVVSAVLSDGTVVTSDEILVTTGRQPNTLDLGVETVGLTPGEWLPVDDTLLVSGTDWLYAVGDVNGRALLTHQGKYQARAAGEVIAARLTGAVVHDEPWGEHVATADAAAVPHVIFTDPEVARVGLTEATARAGGFDVRVVEYDLGWVAGAKLHADGYSGRAAFVIDESRKVIVGATFVGQDVAELLHSATIAIVGEVTLDRLWHAVPSYPTISEVWLRLLETYGRPGL</sequence>
<dbReference type="Pfam" id="PF07992">
    <property type="entry name" value="Pyr_redox_2"/>
    <property type="match status" value="1"/>
</dbReference>
<dbReference type="InterPro" id="IPR016156">
    <property type="entry name" value="FAD/NAD-linked_Rdtase_dimer_sf"/>
</dbReference>
<keyword evidence="3" id="KW-0285">Flavoprotein</keyword>
<name>A0ABT2H3I0_9MICO</name>
<dbReference type="RefSeq" id="WP_259539363.1">
    <property type="nucleotide sequence ID" value="NZ_JANLCJ010000004.1"/>
</dbReference>
<dbReference type="Pfam" id="PF02852">
    <property type="entry name" value="Pyr_redox_dim"/>
    <property type="match status" value="1"/>
</dbReference>
<dbReference type="InterPro" id="IPR036188">
    <property type="entry name" value="FAD/NAD-bd_sf"/>
</dbReference>
<dbReference type="InterPro" id="IPR050151">
    <property type="entry name" value="Class-I_Pyr_Nuc-Dis_Oxidored"/>
</dbReference>
<comment type="cofactor">
    <cofactor evidence="1">
        <name>FAD</name>
        <dbReference type="ChEBI" id="CHEBI:57692"/>
    </cofactor>
</comment>
<dbReference type="InterPro" id="IPR023753">
    <property type="entry name" value="FAD/NAD-binding_dom"/>
</dbReference>
<evidence type="ECO:0000259" key="6">
    <source>
        <dbReference type="Pfam" id="PF02852"/>
    </source>
</evidence>
<dbReference type="Proteomes" id="UP001165586">
    <property type="component" value="Unassembled WGS sequence"/>
</dbReference>
<feature type="domain" description="FAD/NAD(P)-binding" evidence="7">
    <location>
        <begin position="11"/>
        <end position="317"/>
    </location>
</feature>
<dbReference type="InterPro" id="IPR001100">
    <property type="entry name" value="Pyr_nuc-diS_OxRdtase"/>
</dbReference>
<gene>
    <name evidence="8" type="ORF">N1032_12195</name>
</gene>
<keyword evidence="4" id="KW-0274">FAD</keyword>
<proteinExistence type="inferred from homology"/>